<dbReference type="SUPFAM" id="SSF58104">
    <property type="entry name" value="Methyl-accepting chemotaxis protein (MCP) signaling domain"/>
    <property type="match status" value="1"/>
</dbReference>
<sequence length="565" mass="62976">MHVATQNENDSVLNIQTSSQSGWKIPALIVAMGLFSLLMLFIINRSNADIFRYKMPIARLMEHSQLHITQAHLWFEEYMAGDTTIDLQKEITSHIDSVNQLLVMAGQKGGASPVGYLHSVEEPALREGLKKMSAQLAKWKQIIQQRVESKGKGQAGGDLDTLFDGVFNDFIAEADRLNKDLQSQISAKEKQIDLILIVANLLIIVVFSIVAWMVYRFQKQMQAQRAQEEAQKLLAHQQEKEREAELYRQKLEYEANLRKQEQEQQAQLLQQRLENETSQQQQAQQAYLQKQQQILFANLQENLEILAQSTQMLDTVCNRVNQNAASTADKSQVVASSSNQIGEHIHIVAANSEEMSIGVQEIARNATTSATEVQAAHKVLKRTQQMGEQLGASSAEIGQMLNLINNIATQTNLLALNATIEAARAGEKGKGFAVVANEVKELARESAKASQFITQKSDGIQKEVDEMIEQIKRVSQTFEQVMEMSGHIAAATEEHSAATKDINRSMAQASQSVHEITKNISTLADNAQETSESTQEIRRVNGQISNVSESLQALLAQFTQLKLEV</sequence>
<keyword evidence="4" id="KW-0812">Transmembrane</keyword>
<keyword evidence="1 2" id="KW-0807">Transducer</keyword>
<dbReference type="GO" id="GO:0007165">
    <property type="term" value="P:signal transduction"/>
    <property type="evidence" value="ECO:0007669"/>
    <property type="project" value="UniProtKB-KW"/>
</dbReference>
<reference evidence="6 7" key="1">
    <citation type="submission" date="2017-09" db="EMBL/GenBank/DDBJ databases">
        <title>Depth-based differentiation of microbial function through sediment-hosted aquifers and enrichment of novel symbionts in the deep terrestrial subsurface.</title>
        <authorList>
            <person name="Probst A.J."/>
            <person name="Ladd B."/>
            <person name="Jarett J.K."/>
            <person name="Geller-Mcgrath D.E."/>
            <person name="Sieber C.M."/>
            <person name="Emerson J.B."/>
            <person name="Anantharaman K."/>
            <person name="Thomas B.C."/>
            <person name="Malmstrom R."/>
            <person name="Stieglmeier M."/>
            <person name="Klingl A."/>
            <person name="Woyke T."/>
            <person name="Ryan C.M."/>
            <person name="Banfield J.F."/>
        </authorList>
    </citation>
    <scope>NUCLEOTIDE SEQUENCE [LARGE SCALE GENOMIC DNA]</scope>
    <source>
        <strain evidence="6">CG17_big_fil_post_rev_8_21_14_2_50_48_46</strain>
    </source>
</reference>
<feature type="domain" description="Methyl-accepting transducer" evidence="5">
    <location>
        <begin position="302"/>
        <end position="538"/>
    </location>
</feature>
<accession>A0A2M7FXA8</accession>
<dbReference type="PROSITE" id="PS50111">
    <property type="entry name" value="CHEMOTAXIS_TRANSDUC_2"/>
    <property type="match status" value="1"/>
</dbReference>
<dbReference type="PANTHER" id="PTHR32089:SF112">
    <property type="entry name" value="LYSOZYME-LIKE PROTEIN-RELATED"/>
    <property type="match status" value="1"/>
</dbReference>
<keyword evidence="3" id="KW-0175">Coiled coil</keyword>
<evidence type="ECO:0000313" key="6">
    <source>
        <dbReference type="EMBL" id="PIW13897.1"/>
    </source>
</evidence>
<evidence type="ECO:0000256" key="3">
    <source>
        <dbReference type="SAM" id="Coils"/>
    </source>
</evidence>
<dbReference type="AlphaFoldDB" id="A0A2M7FXA8"/>
<evidence type="ECO:0000256" key="1">
    <source>
        <dbReference type="ARBA" id="ARBA00023224"/>
    </source>
</evidence>
<evidence type="ECO:0000256" key="4">
    <source>
        <dbReference type="SAM" id="Phobius"/>
    </source>
</evidence>
<evidence type="ECO:0000256" key="2">
    <source>
        <dbReference type="PROSITE-ProRule" id="PRU00284"/>
    </source>
</evidence>
<comment type="caution">
    <text evidence="6">The sequence shown here is derived from an EMBL/GenBank/DDBJ whole genome shotgun (WGS) entry which is preliminary data.</text>
</comment>
<dbReference type="GO" id="GO:0016020">
    <property type="term" value="C:membrane"/>
    <property type="evidence" value="ECO:0007669"/>
    <property type="project" value="InterPro"/>
</dbReference>
<keyword evidence="4" id="KW-0472">Membrane</keyword>
<feature type="coiled-coil region" evidence="3">
    <location>
        <begin position="223"/>
        <end position="293"/>
    </location>
</feature>
<name>A0A2M7FXA8_9BACT</name>
<dbReference type="PANTHER" id="PTHR32089">
    <property type="entry name" value="METHYL-ACCEPTING CHEMOTAXIS PROTEIN MCPB"/>
    <property type="match status" value="1"/>
</dbReference>
<evidence type="ECO:0000313" key="7">
    <source>
        <dbReference type="Proteomes" id="UP000231019"/>
    </source>
</evidence>
<proteinExistence type="predicted"/>
<protein>
    <recommendedName>
        <fullName evidence="5">Methyl-accepting transducer domain-containing protein</fullName>
    </recommendedName>
</protein>
<dbReference type="Proteomes" id="UP000231019">
    <property type="component" value="Unassembled WGS sequence"/>
</dbReference>
<feature type="transmembrane region" description="Helical" evidence="4">
    <location>
        <begin position="23"/>
        <end position="43"/>
    </location>
</feature>
<dbReference type="InterPro" id="IPR004089">
    <property type="entry name" value="MCPsignal_dom"/>
</dbReference>
<keyword evidence="4" id="KW-1133">Transmembrane helix</keyword>
<gene>
    <name evidence="6" type="ORF">COW36_24845</name>
</gene>
<dbReference type="EMBL" id="PFFQ01000066">
    <property type="protein sequence ID" value="PIW13897.1"/>
    <property type="molecule type" value="Genomic_DNA"/>
</dbReference>
<dbReference type="Pfam" id="PF00015">
    <property type="entry name" value="MCPsignal"/>
    <property type="match status" value="1"/>
</dbReference>
<dbReference type="Gene3D" id="1.10.287.950">
    <property type="entry name" value="Methyl-accepting chemotaxis protein"/>
    <property type="match status" value="1"/>
</dbReference>
<dbReference type="SMART" id="SM00283">
    <property type="entry name" value="MA"/>
    <property type="match status" value="1"/>
</dbReference>
<evidence type="ECO:0000259" key="5">
    <source>
        <dbReference type="PROSITE" id="PS50111"/>
    </source>
</evidence>
<organism evidence="6 7">
    <name type="scientific">bacterium (Candidatus Blackallbacteria) CG17_big_fil_post_rev_8_21_14_2_50_48_46</name>
    <dbReference type="NCBI Taxonomy" id="2014261"/>
    <lineage>
        <taxon>Bacteria</taxon>
        <taxon>Candidatus Blackallbacteria</taxon>
    </lineage>
</organism>
<feature type="transmembrane region" description="Helical" evidence="4">
    <location>
        <begin position="194"/>
        <end position="215"/>
    </location>
</feature>